<evidence type="ECO:0000259" key="6">
    <source>
        <dbReference type="Pfam" id="PF04884"/>
    </source>
</evidence>
<dbReference type="Pfam" id="PF04884">
    <property type="entry name" value="UVB_sens_prot"/>
    <property type="match status" value="1"/>
</dbReference>
<dbReference type="RefSeq" id="XP_069201086.1">
    <property type="nucleotide sequence ID" value="XM_069348110.1"/>
</dbReference>
<protein>
    <recommendedName>
        <fullName evidence="6">Protein root UVB sensitive/RUS domain-containing protein</fullName>
    </recommendedName>
</protein>
<dbReference type="InterPro" id="IPR006968">
    <property type="entry name" value="RUS_fam"/>
</dbReference>
<keyword evidence="3" id="KW-0812">Transmembrane</keyword>
<keyword evidence="4" id="KW-1133">Transmembrane helix</keyword>
<organism evidence="7 8">
    <name type="scientific">Neodothiora populina</name>
    <dbReference type="NCBI Taxonomy" id="2781224"/>
    <lineage>
        <taxon>Eukaryota</taxon>
        <taxon>Fungi</taxon>
        <taxon>Dikarya</taxon>
        <taxon>Ascomycota</taxon>
        <taxon>Pezizomycotina</taxon>
        <taxon>Dothideomycetes</taxon>
        <taxon>Dothideomycetidae</taxon>
        <taxon>Dothideales</taxon>
        <taxon>Dothioraceae</taxon>
        <taxon>Neodothiora</taxon>
    </lineage>
</organism>
<comment type="caution">
    <text evidence="7">The sequence shown here is derived from an EMBL/GenBank/DDBJ whole genome shotgun (WGS) entry which is preliminary data.</text>
</comment>
<evidence type="ECO:0000256" key="5">
    <source>
        <dbReference type="ARBA" id="ARBA00023136"/>
    </source>
</evidence>
<evidence type="ECO:0000256" key="2">
    <source>
        <dbReference type="ARBA" id="ARBA00007558"/>
    </source>
</evidence>
<comment type="similarity">
    <text evidence="2">Belongs to the RUS1 family.</text>
</comment>
<evidence type="ECO:0000256" key="4">
    <source>
        <dbReference type="ARBA" id="ARBA00022989"/>
    </source>
</evidence>
<proteinExistence type="inferred from homology"/>
<dbReference type="Proteomes" id="UP001562354">
    <property type="component" value="Unassembled WGS sequence"/>
</dbReference>
<evidence type="ECO:0000256" key="3">
    <source>
        <dbReference type="ARBA" id="ARBA00022692"/>
    </source>
</evidence>
<evidence type="ECO:0000313" key="7">
    <source>
        <dbReference type="EMBL" id="KAL1304812.1"/>
    </source>
</evidence>
<keyword evidence="8" id="KW-1185">Reference proteome</keyword>
<sequence length="434" mass="47427">MSLRITQANEVGKVIATYVESPTTAKGDARIDVIPSEQPKGLWKQLLEVFLPTGYPHSVTEDYLECDSLQAFASSIAGLLASRAVLEGVGVGDASASPTAAILLTILQESMGRIATILFAYRLGTVLEPECKMFRLLADVFNDFALILDSLSPVFPRTLRVLVLSCSSVLRALCGVAAGSSKASLSAHFAHFNNMAELNAKDSSQETVISLLGMAAGSVVVSTVTTPFATWLTLSLLLSAHLWLNHKAVRAVVMKSLNRQRATIVLSHYFAFGIVLSPVEVSKKERIFANGSIVRDFNNSMVGRCKICTTPMELLSKLGQFSANGQSVTVRKKELLTLLKQCQNEKYIMHTIETEEIVAYILLKVGCTSRDQLQAWYCALLDLHCRARPEAFKKWESLLSARALLSEKLLHAGWDLDSTTLQTQPSCRISVATQ</sequence>
<keyword evidence="5" id="KW-0472">Membrane</keyword>
<comment type="subcellular location">
    <subcellularLocation>
        <location evidence="1">Membrane</location>
    </subcellularLocation>
</comment>
<dbReference type="GeneID" id="95977440"/>
<gene>
    <name evidence="7" type="ORF">AAFC00_003740</name>
</gene>
<evidence type="ECO:0000256" key="1">
    <source>
        <dbReference type="ARBA" id="ARBA00004370"/>
    </source>
</evidence>
<dbReference type="PANTHER" id="PTHR12770:SF31">
    <property type="entry name" value="RUS FAMILY MEMBER 1"/>
    <property type="match status" value="1"/>
</dbReference>
<reference evidence="7 8" key="1">
    <citation type="submission" date="2024-07" db="EMBL/GenBank/DDBJ databases">
        <title>Draft sequence of the Neodothiora populina.</title>
        <authorList>
            <person name="Drown D.D."/>
            <person name="Schuette U.S."/>
            <person name="Buechlein A.B."/>
            <person name="Rusch D.R."/>
            <person name="Winton L.W."/>
            <person name="Adams G.A."/>
        </authorList>
    </citation>
    <scope>NUCLEOTIDE SEQUENCE [LARGE SCALE GENOMIC DNA]</scope>
    <source>
        <strain evidence="7 8">CPC 39397</strain>
    </source>
</reference>
<accession>A0ABR3PF87</accession>
<dbReference type="PANTHER" id="PTHR12770">
    <property type="entry name" value="RUS1 FAMILY PROTEIN C16ORF58"/>
    <property type="match status" value="1"/>
</dbReference>
<dbReference type="EMBL" id="JBFMKM010000008">
    <property type="protein sequence ID" value="KAL1304812.1"/>
    <property type="molecule type" value="Genomic_DNA"/>
</dbReference>
<dbReference type="InterPro" id="IPR054549">
    <property type="entry name" value="UVB_sens_RUS_dom"/>
</dbReference>
<name>A0ABR3PF87_9PEZI</name>
<feature type="domain" description="Protein root UVB sensitive/RUS" evidence="6">
    <location>
        <begin position="39"/>
        <end position="271"/>
    </location>
</feature>
<evidence type="ECO:0000313" key="8">
    <source>
        <dbReference type="Proteomes" id="UP001562354"/>
    </source>
</evidence>